<keyword evidence="1" id="KW-1133">Transmembrane helix</keyword>
<dbReference type="EMBL" id="MPUH01000323">
    <property type="protein sequence ID" value="OMJ82902.1"/>
    <property type="molecule type" value="Genomic_DNA"/>
</dbReference>
<feature type="transmembrane region" description="Helical" evidence="1">
    <location>
        <begin position="419"/>
        <end position="437"/>
    </location>
</feature>
<accession>A0A1R2C1J3</accession>
<dbReference type="GO" id="GO:0016747">
    <property type="term" value="F:acyltransferase activity, transferring groups other than amino-acyl groups"/>
    <property type="evidence" value="ECO:0007669"/>
    <property type="project" value="InterPro"/>
</dbReference>
<sequence length="630" mass="72881">MISTKWIFMILMIAYVASDVADCEKSISDLKSGKYPEADQMLKFSGRSFNDLGHYIKCSELLDAKYTLLIYKNKFGVSTTGLCGPITCTTKDYEEIGNTIVEALNLNSSSLNKPLSFYNSEEFNIRPISSGTMIFIIFSFIFCGIVATGTYLHTLAKNFPNQSFDKKYPILINFSIIKNFNTLTTTPENIENTYILNGIKVLLMILVTFAHSYYYAKFTPIQNPNQLIDYFTSFAHRLAYSAVFAGDIFFLTTGFLLSYITRNLILKNPSNFSWGKFAIGKLIRVIPIYFYIYIFYLTAFNYIGYGPAWPIHNFLVSPSCDNYWYSNFIFLNNLIPYNKYSCMEWSWFIADYIQFLLFVPIIIVLSFYRKAYCYLFCGFILLANLVIDIVLTSVYEYNPGVYYGFTREKQFTEYYEKPYVRIGAFIVGIFIGIFYSINMQKNKEKVEIKEIELGVINSETPLIPQAKRHSLPIEMRILLLTKAPKLRFLAWVIIVFLIFAPYRFENHGPEFWSSFSKVLFLSFESLLLSLSFSIIVVFWMIENSGLIKSFLASKFMIVASRVCLAYYLIHPMVIIFTGANSPQDIYIENSYFVFRYFGVVVLSALFAILLTIMITYPIIGFEKMILSRNR</sequence>
<dbReference type="InterPro" id="IPR002656">
    <property type="entry name" value="Acyl_transf_3_dom"/>
</dbReference>
<feature type="transmembrane region" description="Helical" evidence="1">
    <location>
        <begin position="486"/>
        <end position="504"/>
    </location>
</feature>
<feature type="transmembrane region" description="Helical" evidence="1">
    <location>
        <begin position="596"/>
        <end position="621"/>
    </location>
</feature>
<feature type="transmembrane region" description="Helical" evidence="1">
    <location>
        <begin position="282"/>
        <end position="305"/>
    </location>
</feature>
<feature type="chain" id="PRO_5012887379" description="Acyltransferase 3 domain-containing protein" evidence="2">
    <location>
        <begin position="19"/>
        <end position="630"/>
    </location>
</feature>
<dbReference type="OrthoDB" id="10265389at2759"/>
<evidence type="ECO:0000256" key="2">
    <source>
        <dbReference type="SAM" id="SignalP"/>
    </source>
</evidence>
<feature type="transmembrane region" description="Helical" evidence="1">
    <location>
        <begin position="345"/>
        <end position="365"/>
    </location>
</feature>
<feature type="transmembrane region" description="Helical" evidence="1">
    <location>
        <begin position="201"/>
        <end position="218"/>
    </location>
</feature>
<organism evidence="4 5">
    <name type="scientific">Stentor coeruleus</name>
    <dbReference type="NCBI Taxonomy" id="5963"/>
    <lineage>
        <taxon>Eukaryota</taxon>
        <taxon>Sar</taxon>
        <taxon>Alveolata</taxon>
        <taxon>Ciliophora</taxon>
        <taxon>Postciliodesmatophora</taxon>
        <taxon>Heterotrichea</taxon>
        <taxon>Heterotrichida</taxon>
        <taxon>Stentoridae</taxon>
        <taxon>Stentor</taxon>
    </lineage>
</organism>
<dbReference type="PANTHER" id="PTHR11161">
    <property type="entry name" value="O-ACYLTRANSFERASE"/>
    <property type="match status" value="1"/>
</dbReference>
<feature type="transmembrane region" description="Helical" evidence="1">
    <location>
        <begin position="553"/>
        <end position="576"/>
    </location>
</feature>
<keyword evidence="5" id="KW-1185">Reference proteome</keyword>
<feature type="signal peptide" evidence="2">
    <location>
        <begin position="1"/>
        <end position="18"/>
    </location>
</feature>
<dbReference type="Proteomes" id="UP000187209">
    <property type="component" value="Unassembled WGS sequence"/>
</dbReference>
<feature type="transmembrane region" description="Helical" evidence="1">
    <location>
        <begin position="238"/>
        <end position="261"/>
    </location>
</feature>
<keyword evidence="2" id="KW-0732">Signal</keyword>
<keyword evidence="1" id="KW-0812">Transmembrane</keyword>
<evidence type="ECO:0000313" key="4">
    <source>
        <dbReference type="EMBL" id="OMJ82902.1"/>
    </source>
</evidence>
<dbReference type="Pfam" id="PF01757">
    <property type="entry name" value="Acyl_transf_3"/>
    <property type="match status" value="1"/>
</dbReference>
<dbReference type="AlphaFoldDB" id="A0A1R2C1J3"/>
<name>A0A1R2C1J3_9CILI</name>
<dbReference type="InterPro" id="IPR052728">
    <property type="entry name" value="O2_lipid_transport_reg"/>
</dbReference>
<feature type="transmembrane region" description="Helical" evidence="1">
    <location>
        <begin position="372"/>
        <end position="395"/>
    </location>
</feature>
<keyword evidence="1" id="KW-0472">Membrane</keyword>
<proteinExistence type="predicted"/>
<feature type="domain" description="Acyltransferase 3" evidence="3">
    <location>
        <begin position="195"/>
        <end position="607"/>
    </location>
</feature>
<feature type="transmembrane region" description="Helical" evidence="1">
    <location>
        <begin position="519"/>
        <end position="541"/>
    </location>
</feature>
<reference evidence="4 5" key="1">
    <citation type="submission" date="2016-11" db="EMBL/GenBank/DDBJ databases">
        <title>The macronuclear genome of Stentor coeruleus: a giant cell with tiny introns.</title>
        <authorList>
            <person name="Slabodnick M."/>
            <person name="Ruby J.G."/>
            <person name="Reiff S.B."/>
            <person name="Swart E.C."/>
            <person name="Gosai S."/>
            <person name="Prabakaran S."/>
            <person name="Witkowska E."/>
            <person name="Larue G.E."/>
            <person name="Fisher S."/>
            <person name="Freeman R.M."/>
            <person name="Gunawardena J."/>
            <person name="Chu W."/>
            <person name="Stover N.A."/>
            <person name="Gregory B.D."/>
            <person name="Nowacki M."/>
            <person name="Derisi J."/>
            <person name="Roy S.W."/>
            <person name="Marshall W.F."/>
            <person name="Sood P."/>
        </authorList>
    </citation>
    <scope>NUCLEOTIDE SEQUENCE [LARGE SCALE GENOMIC DNA]</scope>
    <source>
        <strain evidence="4">WM001</strain>
    </source>
</reference>
<evidence type="ECO:0000259" key="3">
    <source>
        <dbReference type="Pfam" id="PF01757"/>
    </source>
</evidence>
<comment type="caution">
    <text evidence="4">The sequence shown here is derived from an EMBL/GenBank/DDBJ whole genome shotgun (WGS) entry which is preliminary data.</text>
</comment>
<evidence type="ECO:0000313" key="5">
    <source>
        <dbReference type="Proteomes" id="UP000187209"/>
    </source>
</evidence>
<dbReference type="PANTHER" id="PTHR11161:SF0">
    <property type="entry name" value="O-ACYLTRANSFERASE LIKE PROTEIN"/>
    <property type="match status" value="1"/>
</dbReference>
<evidence type="ECO:0000256" key="1">
    <source>
        <dbReference type="SAM" id="Phobius"/>
    </source>
</evidence>
<protein>
    <recommendedName>
        <fullName evidence="3">Acyltransferase 3 domain-containing protein</fullName>
    </recommendedName>
</protein>
<feature type="transmembrane region" description="Helical" evidence="1">
    <location>
        <begin position="133"/>
        <end position="152"/>
    </location>
</feature>
<gene>
    <name evidence="4" type="ORF">SteCoe_16300</name>
</gene>